<accession>A0ABW4FXA4</accession>
<dbReference type="PANTHER" id="PTHR12143">
    <property type="entry name" value="PEPTIDE N-GLYCANASE PNGASE -RELATED"/>
    <property type="match status" value="1"/>
</dbReference>
<protein>
    <submittedName>
        <fullName evidence="3">GH92 family glycosyl hydrolase</fullName>
    </submittedName>
</protein>
<dbReference type="Pfam" id="PF07971">
    <property type="entry name" value="Glyco_hydro_92"/>
    <property type="match status" value="1"/>
</dbReference>
<dbReference type="Gene3D" id="1.20.1050.60">
    <property type="entry name" value="alpha-1,2-mannosidase"/>
    <property type="match status" value="1"/>
</dbReference>
<dbReference type="Gene3D" id="2.70.98.10">
    <property type="match status" value="1"/>
</dbReference>
<evidence type="ECO:0000259" key="2">
    <source>
        <dbReference type="Pfam" id="PF17678"/>
    </source>
</evidence>
<keyword evidence="4" id="KW-1185">Reference proteome</keyword>
<dbReference type="InterPro" id="IPR005887">
    <property type="entry name" value="GH92_a_mannosidase_put"/>
</dbReference>
<dbReference type="Pfam" id="PF17678">
    <property type="entry name" value="Glyco_hydro_92N"/>
    <property type="match status" value="1"/>
</dbReference>
<sequence length="783" mass="83248">MMSTARTPLVADASPAAAVADSARWVNPHIGTKPGGPDFGTGGGAGNTFPGAVVPFGMVQWSPDTATHQPGGYFYDDNRIKGFSLTHLSGPGCSTFQDIPFMPVVGDVPTAPAADPARYISTFSHANEKLSPGYYGVTLDNGANVELTTTQHTGSGRFTYPAGKIATLLVNTSGSIMGTDDAQTTIGRDTISGWAVSGRFCGAGHRYRVHFQAKFDRPFASIGTWKDSAVTPGVSAATGGSPAKINATALLAKTAQAAAERGVVGPQPAQALDTIAAGPGTGAFVTFDNLMSQTVNVQVGLSFVSLAGAAANLVAENTGRTFDEVAAAARAEWNKRLSTIKIQGGSDAERTTFYTALYHSLLHPNVISDADGRYLGFDGRVHVAPEGRRQFSNLSGWDIYRSESQLIGLLAPQEASDIARSMADFAEQGGSWDRWSVTNGYTGVMNGDPYHIIVSNMHAFGARDFDAAKALQLMVRGATQPTRGYEERPGLDDYQRLGYVAPGAPGVWGSAATTLEYTSADFAISQLAGRIGDAATHDTFAKRAQYWRNLFNPSSGYLQPRNRDGSFTDPYDPASGNDWVEGNGAQYTWMVPYNGQGLIAAMGGNDKVRQRLDFFFTKLNAGTKEPYAFLGNEPTLQTPYLYDYAGAPYKTQQVVRRAVNELYGPGPDGIAGNDDLGELSSWYVWSAMGMYPMIPGRAELVLASPLFERITIDRPSGQRIEINAPGAAKDTQYVSGLKVNGGGSTRAWLPESFVSTGGTLDYTLSSTPDTAWGANPADVPPSF</sequence>
<comment type="caution">
    <text evidence="3">The sequence shown here is derived from an EMBL/GenBank/DDBJ whole genome shotgun (WGS) entry which is preliminary data.</text>
</comment>
<dbReference type="InterPro" id="IPR014718">
    <property type="entry name" value="GH-type_carb-bd"/>
</dbReference>
<dbReference type="PANTHER" id="PTHR12143:SF39">
    <property type="entry name" value="SECRETED PROTEIN"/>
    <property type="match status" value="1"/>
</dbReference>
<reference evidence="4" key="1">
    <citation type="journal article" date="2019" name="Int. J. Syst. Evol. Microbiol.">
        <title>The Global Catalogue of Microorganisms (GCM) 10K type strain sequencing project: providing services to taxonomists for standard genome sequencing and annotation.</title>
        <authorList>
            <consortium name="The Broad Institute Genomics Platform"/>
            <consortium name="The Broad Institute Genome Sequencing Center for Infectious Disease"/>
            <person name="Wu L."/>
            <person name="Ma J."/>
        </authorList>
    </citation>
    <scope>NUCLEOTIDE SEQUENCE [LARGE SCALE GENOMIC DNA]</scope>
    <source>
        <strain evidence="4">JCM 12165</strain>
    </source>
</reference>
<dbReference type="InterPro" id="IPR050883">
    <property type="entry name" value="PNGase"/>
</dbReference>
<organism evidence="3 4">
    <name type="scientific">Pseudonocardia aurantiaca</name>
    <dbReference type="NCBI Taxonomy" id="75290"/>
    <lineage>
        <taxon>Bacteria</taxon>
        <taxon>Bacillati</taxon>
        <taxon>Actinomycetota</taxon>
        <taxon>Actinomycetes</taxon>
        <taxon>Pseudonocardiales</taxon>
        <taxon>Pseudonocardiaceae</taxon>
        <taxon>Pseudonocardia</taxon>
    </lineage>
</organism>
<gene>
    <name evidence="3" type="ORF">ACFSCY_33030</name>
</gene>
<dbReference type="InterPro" id="IPR041371">
    <property type="entry name" value="GH92_N"/>
</dbReference>
<dbReference type="NCBIfam" id="TIGR01180">
    <property type="entry name" value="aman2_put"/>
    <property type="match status" value="1"/>
</dbReference>
<evidence type="ECO:0000313" key="3">
    <source>
        <dbReference type="EMBL" id="MFD1534251.1"/>
    </source>
</evidence>
<dbReference type="SUPFAM" id="SSF48208">
    <property type="entry name" value="Six-hairpin glycosidases"/>
    <property type="match status" value="1"/>
</dbReference>
<name>A0ABW4FXA4_9PSEU</name>
<dbReference type="GO" id="GO:0016787">
    <property type="term" value="F:hydrolase activity"/>
    <property type="evidence" value="ECO:0007669"/>
    <property type="project" value="UniProtKB-KW"/>
</dbReference>
<dbReference type="Gene3D" id="1.20.1610.10">
    <property type="entry name" value="alpha-1,2-mannosidases domains"/>
    <property type="match status" value="1"/>
</dbReference>
<dbReference type="EMBL" id="JBHUCP010000033">
    <property type="protein sequence ID" value="MFD1534251.1"/>
    <property type="molecule type" value="Genomic_DNA"/>
</dbReference>
<proteinExistence type="predicted"/>
<keyword evidence="3" id="KW-0378">Hydrolase</keyword>
<dbReference type="Proteomes" id="UP001597145">
    <property type="component" value="Unassembled WGS sequence"/>
</dbReference>
<dbReference type="InterPro" id="IPR008928">
    <property type="entry name" value="6-hairpin_glycosidase_sf"/>
</dbReference>
<dbReference type="Gene3D" id="3.30.2080.10">
    <property type="entry name" value="GH92 mannosidase domain"/>
    <property type="match status" value="1"/>
</dbReference>
<evidence type="ECO:0000259" key="1">
    <source>
        <dbReference type="Pfam" id="PF07971"/>
    </source>
</evidence>
<dbReference type="InterPro" id="IPR012939">
    <property type="entry name" value="Glyco_hydro_92"/>
</dbReference>
<feature type="domain" description="Glycosyl hydrolase family 92" evidence="1">
    <location>
        <begin position="309"/>
        <end position="765"/>
    </location>
</feature>
<feature type="domain" description="Glycosyl hydrolase family 92 N-terminal" evidence="2">
    <location>
        <begin position="25"/>
        <end position="302"/>
    </location>
</feature>
<evidence type="ECO:0000313" key="4">
    <source>
        <dbReference type="Proteomes" id="UP001597145"/>
    </source>
</evidence>